<dbReference type="AlphaFoldDB" id="A0ABD5RK07"/>
<evidence type="ECO:0000259" key="1">
    <source>
        <dbReference type="SMART" id="SM00849"/>
    </source>
</evidence>
<dbReference type="InterPro" id="IPR036388">
    <property type="entry name" value="WH-like_DNA-bd_sf"/>
</dbReference>
<feature type="domain" description="Metallo-beta-lactamase" evidence="1">
    <location>
        <begin position="21"/>
        <end position="185"/>
    </location>
</feature>
<dbReference type="RefSeq" id="WP_379750588.1">
    <property type="nucleotide sequence ID" value="NZ_JALLGW010000001.1"/>
</dbReference>
<dbReference type="SMART" id="SM00849">
    <property type="entry name" value="Lactamase_B"/>
    <property type="match status" value="1"/>
</dbReference>
<dbReference type="InterPro" id="IPR050662">
    <property type="entry name" value="Sec-metab_biosynth-thioest"/>
</dbReference>
<dbReference type="Proteomes" id="UP001596099">
    <property type="component" value="Unassembled WGS sequence"/>
</dbReference>
<dbReference type="EMBL" id="JBHSQH010000001">
    <property type="protein sequence ID" value="MFC5970667.1"/>
    <property type="molecule type" value="Genomic_DNA"/>
</dbReference>
<protein>
    <submittedName>
        <fullName evidence="2">MBL fold metallo-hydrolase</fullName>
    </submittedName>
</protein>
<proteinExistence type="predicted"/>
<evidence type="ECO:0000313" key="2">
    <source>
        <dbReference type="EMBL" id="MFC5970667.1"/>
    </source>
</evidence>
<sequence length="267" mass="28670">MTIRSYGIAELAVETAAPDGTTNCYHVDDDDALVVDPATRGDGLETLVLDSAVDVGHVAVTHHHPDHVGAVRWVAETADATVWCRAGRERQFEDATGVPPDRTFREGTTIETGSGSVTVLDTPGHAPEHVAFSFQRSNGEHLVSGDLAVAEGSVVVGAPEGDLRAYLGSLRRLRARHPAKLLPGHGPAIEDPRATLARLLDHRLDRERRVLAAVEDGATGVSDVTDAAYEKDVSHVRPLAEATVRAHLEKLAVERRLRFDGDRATPC</sequence>
<dbReference type="SUPFAM" id="SSF56281">
    <property type="entry name" value="Metallo-hydrolase/oxidoreductase"/>
    <property type="match status" value="1"/>
</dbReference>
<accession>A0ABD5RK07</accession>
<keyword evidence="3" id="KW-1185">Reference proteome</keyword>
<evidence type="ECO:0000313" key="3">
    <source>
        <dbReference type="Proteomes" id="UP001596099"/>
    </source>
</evidence>
<dbReference type="PANTHER" id="PTHR23131">
    <property type="entry name" value="ENDORIBONUCLEASE LACTB2"/>
    <property type="match status" value="1"/>
</dbReference>
<dbReference type="PANTHER" id="PTHR23131:SF0">
    <property type="entry name" value="ENDORIBONUCLEASE LACTB2"/>
    <property type="match status" value="1"/>
</dbReference>
<gene>
    <name evidence="2" type="ORF">ACFPYI_04910</name>
</gene>
<dbReference type="Gene3D" id="1.10.10.10">
    <property type="entry name" value="Winged helix-like DNA-binding domain superfamily/Winged helix DNA-binding domain"/>
    <property type="match status" value="1"/>
</dbReference>
<reference evidence="2 3" key="1">
    <citation type="journal article" date="2019" name="Int. J. Syst. Evol. Microbiol.">
        <title>The Global Catalogue of Microorganisms (GCM) 10K type strain sequencing project: providing services to taxonomists for standard genome sequencing and annotation.</title>
        <authorList>
            <consortium name="The Broad Institute Genomics Platform"/>
            <consortium name="The Broad Institute Genome Sequencing Center for Infectious Disease"/>
            <person name="Wu L."/>
            <person name="Ma J."/>
        </authorList>
    </citation>
    <scope>NUCLEOTIDE SEQUENCE [LARGE SCALE GENOMIC DNA]</scope>
    <source>
        <strain evidence="2 3">CGMCC 1.12543</strain>
    </source>
</reference>
<dbReference type="InterPro" id="IPR001279">
    <property type="entry name" value="Metallo-B-lactamas"/>
</dbReference>
<dbReference type="Pfam" id="PF00753">
    <property type="entry name" value="Lactamase_B"/>
    <property type="match status" value="1"/>
</dbReference>
<comment type="caution">
    <text evidence="2">The sequence shown here is derived from an EMBL/GenBank/DDBJ whole genome shotgun (WGS) entry which is preliminary data.</text>
</comment>
<name>A0ABD5RK07_9EURY</name>
<dbReference type="Gene3D" id="3.60.15.10">
    <property type="entry name" value="Ribonuclease Z/Hydroxyacylglutathione hydrolase-like"/>
    <property type="match status" value="1"/>
</dbReference>
<organism evidence="2 3">
    <name type="scientific">Halomarina salina</name>
    <dbReference type="NCBI Taxonomy" id="1872699"/>
    <lineage>
        <taxon>Archaea</taxon>
        <taxon>Methanobacteriati</taxon>
        <taxon>Methanobacteriota</taxon>
        <taxon>Stenosarchaea group</taxon>
        <taxon>Halobacteria</taxon>
        <taxon>Halobacteriales</taxon>
        <taxon>Natronomonadaceae</taxon>
        <taxon>Halomarina</taxon>
    </lineage>
</organism>
<dbReference type="InterPro" id="IPR036866">
    <property type="entry name" value="RibonucZ/Hydroxyglut_hydro"/>
</dbReference>